<evidence type="ECO:0000256" key="1">
    <source>
        <dbReference type="ARBA" id="ARBA00022722"/>
    </source>
</evidence>
<proteinExistence type="predicted"/>
<dbReference type="Gene3D" id="3.10.450.30">
    <property type="entry name" value="Microbial ribonucleases"/>
    <property type="match status" value="1"/>
</dbReference>
<comment type="caution">
    <text evidence="4">The sequence shown here is derived from an EMBL/GenBank/DDBJ whole genome shotgun (WGS) entry which is preliminary data.</text>
</comment>
<accession>A0AAI8YNF6</accession>
<keyword evidence="2" id="KW-0378">Hydrolase</keyword>
<name>A0AAI8YNF6_9PEZI</name>
<dbReference type="EMBL" id="CAUWAG010000018">
    <property type="protein sequence ID" value="CAJ2511135.1"/>
    <property type="molecule type" value="Genomic_DNA"/>
</dbReference>
<keyword evidence="5" id="KW-1185">Reference proteome</keyword>
<feature type="region of interest" description="Disordered" evidence="3">
    <location>
        <begin position="60"/>
        <end position="138"/>
    </location>
</feature>
<dbReference type="SUPFAM" id="SSF53933">
    <property type="entry name" value="Microbial ribonucleases"/>
    <property type="match status" value="1"/>
</dbReference>
<gene>
    <name evidence="4" type="ORF">KHLLAP_LOCUS11603</name>
</gene>
<keyword evidence="1" id="KW-0540">Nuclease</keyword>
<dbReference type="AlphaFoldDB" id="A0AAI8YNF6"/>
<dbReference type="Proteomes" id="UP001295740">
    <property type="component" value="Unassembled WGS sequence"/>
</dbReference>
<evidence type="ECO:0000256" key="2">
    <source>
        <dbReference type="ARBA" id="ARBA00022801"/>
    </source>
</evidence>
<dbReference type="GO" id="GO:0016787">
    <property type="term" value="F:hydrolase activity"/>
    <property type="evidence" value="ECO:0007669"/>
    <property type="project" value="UniProtKB-KW"/>
</dbReference>
<feature type="compositionally biased region" description="Polar residues" evidence="3">
    <location>
        <begin position="1"/>
        <end position="14"/>
    </location>
</feature>
<dbReference type="GO" id="GO:0003723">
    <property type="term" value="F:RNA binding"/>
    <property type="evidence" value="ECO:0007669"/>
    <property type="project" value="InterPro"/>
</dbReference>
<reference evidence="4" key="1">
    <citation type="submission" date="2023-10" db="EMBL/GenBank/DDBJ databases">
        <authorList>
            <person name="Hackl T."/>
        </authorList>
    </citation>
    <scope>NUCLEOTIDE SEQUENCE</scope>
</reference>
<evidence type="ECO:0000256" key="3">
    <source>
        <dbReference type="SAM" id="MobiDB-lite"/>
    </source>
</evidence>
<sequence length="174" mass="18908">MPKSSGSAYTNTPAAGSAPPGYTPARRTPTDSSYYDMDGIPWKEGDPNSQAWIYAREVRAQQAKAPLQRTARAKYPSPFKNAEPLPLTTPGKPDPTGNKPTEWLHHPMIPGKTTTYRASAKSKAKPGGIRTFYTEGDNSKYDVGFHDPRVWTPSKSAGFSLATYVPAAPPKPKT</sequence>
<dbReference type="GO" id="GO:0004540">
    <property type="term" value="F:RNA nuclease activity"/>
    <property type="evidence" value="ECO:0007669"/>
    <property type="project" value="InterPro"/>
</dbReference>
<dbReference type="InterPro" id="IPR016191">
    <property type="entry name" value="Ribonuclease/ribotoxin"/>
</dbReference>
<evidence type="ECO:0000313" key="4">
    <source>
        <dbReference type="EMBL" id="CAJ2511135.1"/>
    </source>
</evidence>
<evidence type="ECO:0000313" key="5">
    <source>
        <dbReference type="Proteomes" id="UP001295740"/>
    </source>
</evidence>
<feature type="region of interest" description="Disordered" evidence="3">
    <location>
        <begin position="1"/>
        <end position="47"/>
    </location>
</feature>
<protein>
    <submittedName>
        <fullName evidence="4">Uu.00g067600.m01.CDS01</fullName>
    </submittedName>
</protein>
<organism evidence="4 5">
    <name type="scientific">Anthostomella pinea</name>
    <dbReference type="NCBI Taxonomy" id="933095"/>
    <lineage>
        <taxon>Eukaryota</taxon>
        <taxon>Fungi</taxon>
        <taxon>Dikarya</taxon>
        <taxon>Ascomycota</taxon>
        <taxon>Pezizomycotina</taxon>
        <taxon>Sordariomycetes</taxon>
        <taxon>Xylariomycetidae</taxon>
        <taxon>Xylariales</taxon>
        <taxon>Xylariaceae</taxon>
        <taxon>Anthostomella</taxon>
    </lineage>
</organism>